<dbReference type="Pfam" id="PF00096">
    <property type="entry name" value="zf-C2H2"/>
    <property type="match status" value="2"/>
</dbReference>
<dbReference type="EMBL" id="JBBCAQ010000036">
    <property type="protein sequence ID" value="KAK7576156.1"/>
    <property type="molecule type" value="Genomic_DNA"/>
</dbReference>
<evidence type="ECO:0000256" key="1">
    <source>
        <dbReference type="ARBA" id="ARBA00003767"/>
    </source>
</evidence>
<keyword evidence="9" id="KW-0238">DNA-binding</keyword>
<keyword evidence="10" id="KW-0804">Transcription</keyword>
<evidence type="ECO:0000256" key="11">
    <source>
        <dbReference type="ARBA" id="ARBA00023242"/>
    </source>
</evidence>
<dbReference type="GO" id="GO:0005634">
    <property type="term" value="C:nucleus"/>
    <property type="evidence" value="ECO:0007669"/>
    <property type="project" value="UniProtKB-SubCell"/>
</dbReference>
<keyword evidence="11" id="KW-0539">Nucleus</keyword>
<reference evidence="14 15" key="1">
    <citation type="submission" date="2024-03" db="EMBL/GenBank/DDBJ databases">
        <title>Adaptation during the transition from Ophiocordyceps entomopathogen to insect associate is accompanied by gene loss and intensified selection.</title>
        <authorList>
            <person name="Ward C.M."/>
            <person name="Onetto C.A."/>
            <person name="Borneman A.R."/>
        </authorList>
    </citation>
    <scope>NUCLEOTIDE SEQUENCE [LARGE SCALE GENOMIC DNA]</scope>
    <source>
        <strain evidence="14">AWRI1</strain>
        <tissue evidence="14">Single Adult Female</tissue>
    </source>
</reference>
<evidence type="ECO:0000256" key="8">
    <source>
        <dbReference type="ARBA" id="ARBA00023015"/>
    </source>
</evidence>
<evidence type="ECO:0000256" key="4">
    <source>
        <dbReference type="ARBA" id="ARBA00022723"/>
    </source>
</evidence>
<name>A0AAN9TN54_9HEMI</name>
<evidence type="ECO:0000256" key="7">
    <source>
        <dbReference type="ARBA" id="ARBA00022833"/>
    </source>
</evidence>
<dbReference type="Gene3D" id="3.30.160.60">
    <property type="entry name" value="Classic Zinc Finger"/>
    <property type="match status" value="3"/>
</dbReference>
<dbReference type="GO" id="GO:0008270">
    <property type="term" value="F:zinc ion binding"/>
    <property type="evidence" value="ECO:0007669"/>
    <property type="project" value="UniProtKB-KW"/>
</dbReference>
<evidence type="ECO:0000259" key="13">
    <source>
        <dbReference type="PROSITE" id="PS50157"/>
    </source>
</evidence>
<dbReference type="AlphaFoldDB" id="A0AAN9TN54"/>
<dbReference type="PANTHER" id="PTHR16515:SF49">
    <property type="entry name" value="GASTRULA ZINC FINGER PROTEIN XLCGF49.1-LIKE-RELATED"/>
    <property type="match status" value="1"/>
</dbReference>
<evidence type="ECO:0000313" key="14">
    <source>
        <dbReference type="EMBL" id="KAK7576156.1"/>
    </source>
</evidence>
<sequence length="350" mass="39844">MNHLQYPDITSQVGLQENHFSSQTDPFATRLHFQSNNIADKLGHSIIPQVMNETCRYQLNTTLQNFDSMMRYNSIYINTKNDVATNVECFKDTHSADKKTCLPFNNHLVDAKSLPKNYLKSGNDKFPLNVCSTNKSNGISVTVSSKSKFMIDVATMTDPLTPEEQERLCQWEGFAAVQSGNKVAEYLTGLREFLKVVPPTEGRKRQGLGDVRIVTSPDGSRFFCCSECHMAYPDKSALEQHLANHKVERRFICIICGAGLKRKEHLDRHQLSHSDERPYTCDTCPKTFKRNEHLARHYIVHSGEKGQICTECGKAFYRRDHLQKHTQGHITKRLRLAIQSTNASVTKSVF</sequence>
<dbReference type="GO" id="GO:0010468">
    <property type="term" value="P:regulation of gene expression"/>
    <property type="evidence" value="ECO:0007669"/>
    <property type="project" value="TreeGrafter"/>
</dbReference>
<dbReference type="SMART" id="SM00355">
    <property type="entry name" value="ZnF_C2H2"/>
    <property type="match status" value="4"/>
</dbReference>
<comment type="subcellular location">
    <subcellularLocation>
        <location evidence="2">Nucleus</location>
    </subcellularLocation>
</comment>
<dbReference type="SUPFAM" id="SSF57667">
    <property type="entry name" value="beta-beta-alpha zinc fingers"/>
    <property type="match status" value="2"/>
</dbReference>
<gene>
    <name evidence="14" type="ORF">V9T40_012442</name>
</gene>
<dbReference type="InterPro" id="IPR050331">
    <property type="entry name" value="Zinc_finger"/>
</dbReference>
<evidence type="ECO:0000256" key="5">
    <source>
        <dbReference type="ARBA" id="ARBA00022737"/>
    </source>
</evidence>
<accession>A0AAN9TN54</accession>
<dbReference type="PROSITE" id="PS00028">
    <property type="entry name" value="ZINC_FINGER_C2H2_1"/>
    <property type="match status" value="4"/>
</dbReference>
<dbReference type="FunFam" id="3.30.160.60:FF:000771">
    <property type="entry name" value="zinc finger protein 648"/>
    <property type="match status" value="1"/>
</dbReference>
<dbReference type="PROSITE" id="PS50157">
    <property type="entry name" value="ZINC_FINGER_C2H2_2"/>
    <property type="match status" value="4"/>
</dbReference>
<feature type="domain" description="C2H2-type" evidence="13">
    <location>
        <begin position="251"/>
        <end position="278"/>
    </location>
</feature>
<keyword evidence="8" id="KW-0805">Transcription regulation</keyword>
<dbReference type="GO" id="GO:0003677">
    <property type="term" value="F:DNA binding"/>
    <property type="evidence" value="ECO:0007669"/>
    <property type="project" value="UniProtKB-KW"/>
</dbReference>
<organism evidence="14 15">
    <name type="scientific">Parthenolecanium corni</name>
    <dbReference type="NCBI Taxonomy" id="536013"/>
    <lineage>
        <taxon>Eukaryota</taxon>
        <taxon>Metazoa</taxon>
        <taxon>Ecdysozoa</taxon>
        <taxon>Arthropoda</taxon>
        <taxon>Hexapoda</taxon>
        <taxon>Insecta</taxon>
        <taxon>Pterygota</taxon>
        <taxon>Neoptera</taxon>
        <taxon>Paraneoptera</taxon>
        <taxon>Hemiptera</taxon>
        <taxon>Sternorrhyncha</taxon>
        <taxon>Coccoidea</taxon>
        <taxon>Coccidae</taxon>
        <taxon>Parthenolecanium</taxon>
    </lineage>
</organism>
<feature type="domain" description="C2H2-type" evidence="13">
    <location>
        <begin position="279"/>
        <end position="306"/>
    </location>
</feature>
<evidence type="ECO:0000256" key="10">
    <source>
        <dbReference type="ARBA" id="ARBA00023163"/>
    </source>
</evidence>
<evidence type="ECO:0000256" key="9">
    <source>
        <dbReference type="ARBA" id="ARBA00023125"/>
    </source>
</evidence>
<comment type="similarity">
    <text evidence="3">Belongs to the krueppel C2H2-type zinc-finger protein family.</text>
</comment>
<evidence type="ECO:0000313" key="15">
    <source>
        <dbReference type="Proteomes" id="UP001367676"/>
    </source>
</evidence>
<evidence type="ECO:0000256" key="2">
    <source>
        <dbReference type="ARBA" id="ARBA00004123"/>
    </source>
</evidence>
<evidence type="ECO:0000256" key="6">
    <source>
        <dbReference type="ARBA" id="ARBA00022771"/>
    </source>
</evidence>
<keyword evidence="4" id="KW-0479">Metal-binding</keyword>
<keyword evidence="5" id="KW-0677">Repeat</keyword>
<keyword evidence="15" id="KW-1185">Reference proteome</keyword>
<evidence type="ECO:0000256" key="12">
    <source>
        <dbReference type="PROSITE-ProRule" id="PRU00042"/>
    </source>
</evidence>
<comment type="caution">
    <text evidence="14">The sequence shown here is derived from an EMBL/GenBank/DDBJ whole genome shotgun (WGS) entry which is preliminary data.</text>
</comment>
<feature type="domain" description="C2H2-type" evidence="13">
    <location>
        <begin position="223"/>
        <end position="250"/>
    </location>
</feature>
<keyword evidence="7" id="KW-0862">Zinc</keyword>
<evidence type="ECO:0000256" key="3">
    <source>
        <dbReference type="ARBA" id="ARBA00006991"/>
    </source>
</evidence>
<comment type="function">
    <text evidence="1">May be involved in transcriptional regulation.</text>
</comment>
<feature type="domain" description="C2H2-type" evidence="13">
    <location>
        <begin position="307"/>
        <end position="334"/>
    </location>
</feature>
<protein>
    <recommendedName>
        <fullName evidence="13">C2H2-type domain-containing protein</fullName>
    </recommendedName>
</protein>
<dbReference type="Proteomes" id="UP001367676">
    <property type="component" value="Unassembled WGS sequence"/>
</dbReference>
<dbReference type="InterPro" id="IPR013087">
    <property type="entry name" value="Znf_C2H2_type"/>
</dbReference>
<dbReference type="PANTHER" id="PTHR16515">
    <property type="entry name" value="PR DOMAIN ZINC FINGER PROTEIN"/>
    <property type="match status" value="1"/>
</dbReference>
<dbReference type="InterPro" id="IPR036236">
    <property type="entry name" value="Znf_C2H2_sf"/>
</dbReference>
<proteinExistence type="inferred from homology"/>
<keyword evidence="6 12" id="KW-0863">Zinc-finger</keyword>